<gene>
    <name evidence="1" type="ORF">IscW_ISCW017736</name>
</gene>
<reference evidence="1 3" key="1">
    <citation type="submission" date="2008-03" db="EMBL/GenBank/DDBJ databases">
        <title>Annotation of Ixodes scapularis.</title>
        <authorList>
            <consortium name="Ixodes scapularis Genome Project Consortium"/>
            <person name="Caler E."/>
            <person name="Hannick L.I."/>
            <person name="Bidwell S."/>
            <person name="Joardar V."/>
            <person name="Thiagarajan M."/>
            <person name="Amedeo P."/>
            <person name="Galinsky K.J."/>
            <person name="Schobel S."/>
            <person name="Inman J."/>
            <person name="Hostetler J."/>
            <person name="Miller J."/>
            <person name="Hammond M."/>
            <person name="Megy K."/>
            <person name="Lawson D."/>
            <person name="Kodira C."/>
            <person name="Sutton G."/>
            <person name="Meyer J."/>
            <person name="Hill C.A."/>
            <person name="Birren B."/>
            <person name="Nene V."/>
            <person name="Collins F."/>
            <person name="Alarcon-Chaidez F."/>
            <person name="Wikel S."/>
            <person name="Strausberg R."/>
        </authorList>
    </citation>
    <scope>NUCLEOTIDE SEQUENCE [LARGE SCALE GENOMIC DNA]</scope>
    <source>
        <strain evidence="3">Wikel</strain>
        <strain evidence="1">Wikel colony</strain>
    </source>
</reference>
<sequence length="58" mass="6223">MSPLCSKKVKGWYVHHPGQVLDAQRICEIMGDGVLIYEVYATAGGQASVSSEDLVALT</sequence>
<name>B7PEZ8_IXOSC</name>
<dbReference type="InParanoid" id="B7PEZ8"/>
<keyword evidence="3" id="KW-1185">Reference proteome</keyword>
<reference evidence="2" key="2">
    <citation type="submission" date="2020-05" db="UniProtKB">
        <authorList>
            <consortium name="EnsemblMetazoa"/>
        </authorList>
    </citation>
    <scope>IDENTIFICATION</scope>
    <source>
        <strain evidence="2">wikel</strain>
    </source>
</reference>
<organism>
    <name type="scientific">Ixodes scapularis</name>
    <name type="common">Black-legged tick</name>
    <name type="synonym">Deer tick</name>
    <dbReference type="NCBI Taxonomy" id="6945"/>
    <lineage>
        <taxon>Eukaryota</taxon>
        <taxon>Metazoa</taxon>
        <taxon>Ecdysozoa</taxon>
        <taxon>Arthropoda</taxon>
        <taxon>Chelicerata</taxon>
        <taxon>Arachnida</taxon>
        <taxon>Acari</taxon>
        <taxon>Parasitiformes</taxon>
        <taxon>Ixodida</taxon>
        <taxon>Ixodoidea</taxon>
        <taxon>Ixodidae</taxon>
        <taxon>Ixodinae</taxon>
        <taxon>Ixodes</taxon>
    </lineage>
</organism>
<dbReference type="Proteomes" id="UP000001555">
    <property type="component" value="Unassembled WGS sequence"/>
</dbReference>
<dbReference type="PaxDb" id="6945-B7PEZ8"/>
<protein>
    <submittedName>
        <fullName evidence="1 2">Uncharacterized protein</fullName>
    </submittedName>
</protein>
<dbReference type="EnsemblMetazoa" id="ISCW017736-RA">
    <property type="protein sequence ID" value="ISCW017736-PA"/>
    <property type="gene ID" value="ISCW017736"/>
</dbReference>
<evidence type="ECO:0000313" key="1">
    <source>
        <dbReference type="EMBL" id="EEC05170.1"/>
    </source>
</evidence>
<dbReference type="AlphaFoldDB" id="B7PEZ8"/>
<dbReference type="EMBL" id="DS698673">
    <property type="protein sequence ID" value="EEC05170.1"/>
    <property type="molecule type" value="Genomic_DNA"/>
</dbReference>
<dbReference type="VEuPathDB" id="VectorBase:ISCP_020061"/>
<proteinExistence type="predicted"/>
<dbReference type="HOGENOM" id="CLU_2981354_0_0_1"/>
<dbReference type="VEuPathDB" id="VectorBase:ISCI017736"/>
<dbReference type="OrthoDB" id="1867259at2759"/>
<dbReference type="EMBL" id="ABJB010215466">
    <property type="status" value="NOT_ANNOTATED_CDS"/>
    <property type="molecule type" value="Genomic_DNA"/>
</dbReference>
<dbReference type="VEuPathDB" id="VectorBase:ISCW017736"/>
<evidence type="ECO:0000313" key="2">
    <source>
        <dbReference type="EnsemblMetazoa" id="ISCW017736-PA"/>
    </source>
</evidence>
<evidence type="ECO:0000313" key="3">
    <source>
        <dbReference type="Proteomes" id="UP000001555"/>
    </source>
</evidence>
<accession>B7PEZ8</accession>